<reference evidence="12 13" key="1">
    <citation type="submission" date="2024-05" db="EMBL/GenBank/DDBJ databases">
        <authorList>
            <consortium name="Candidatus Magnetaquicoccaceae bacterium FCR-1 genome sequencing consortium"/>
            <person name="Shimoshige H."/>
            <person name="Shimamura S."/>
            <person name="Taoka A."/>
            <person name="Kobayashi H."/>
            <person name="Maekawa T."/>
        </authorList>
    </citation>
    <scope>NUCLEOTIDE SEQUENCE [LARGE SCALE GENOMIC DNA]</scope>
    <source>
        <strain evidence="12 13">FCR-1</strain>
    </source>
</reference>
<evidence type="ECO:0000256" key="1">
    <source>
        <dbReference type="ARBA" id="ARBA00001947"/>
    </source>
</evidence>
<dbReference type="PROSITE" id="PS00143">
    <property type="entry name" value="INSULINASE"/>
    <property type="match status" value="1"/>
</dbReference>
<evidence type="ECO:0000256" key="6">
    <source>
        <dbReference type="ARBA" id="ARBA00022833"/>
    </source>
</evidence>
<keyword evidence="13" id="KW-1185">Reference proteome</keyword>
<comment type="cofactor">
    <cofactor evidence="1">
        <name>Zn(2+)</name>
        <dbReference type="ChEBI" id="CHEBI:29105"/>
    </cofactor>
</comment>
<comment type="caution">
    <text evidence="12">The sequence shown here is derived from an EMBL/GenBank/DDBJ whole genome shotgun (WGS) entry which is preliminary data.</text>
</comment>
<dbReference type="EC" id="3.4.24.-" evidence="12"/>
<feature type="domain" description="Peptidase M16 C-terminal" evidence="11">
    <location>
        <begin position="222"/>
        <end position="406"/>
    </location>
</feature>
<dbReference type="GO" id="GO:0006508">
    <property type="term" value="P:proteolysis"/>
    <property type="evidence" value="ECO:0007669"/>
    <property type="project" value="UniProtKB-KW"/>
</dbReference>
<evidence type="ECO:0000259" key="11">
    <source>
        <dbReference type="Pfam" id="PF05193"/>
    </source>
</evidence>
<dbReference type="InterPro" id="IPR011249">
    <property type="entry name" value="Metalloenz_LuxS/M16"/>
</dbReference>
<dbReference type="InterPro" id="IPR007863">
    <property type="entry name" value="Peptidase_M16_C"/>
</dbReference>
<dbReference type="RefSeq" id="WP_420904386.1">
    <property type="nucleotide sequence ID" value="NZ_BAAFGK010000004.1"/>
</dbReference>
<evidence type="ECO:0000256" key="2">
    <source>
        <dbReference type="ARBA" id="ARBA00007261"/>
    </source>
</evidence>
<evidence type="ECO:0000256" key="9">
    <source>
        <dbReference type="SAM" id="MobiDB-lite"/>
    </source>
</evidence>
<evidence type="ECO:0000313" key="13">
    <source>
        <dbReference type="Proteomes" id="UP001628193"/>
    </source>
</evidence>
<dbReference type="EMBL" id="BAAFGK010000004">
    <property type="protein sequence ID" value="GAB0056664.1"/>
    <property type="molecule type" value="Genomic_DNA"/>
</dbReference>
<keyword evidence="7" id="KW-0482">Metalloprotease</keyword>
<dbReference type="Pfam" id="PF00675">
    <property type="entry name" value="Peptidase_M16"/>
    <property type="match status" value="1"/>
</dbReference>
<evidence type="ECO:0000256" key="8">
    <source>
        <dbReference type="RuleBase" id="RU004447"/>
    </source>
</evidence>
<dbReference type="InterPro" id="IPR001431">
    <property type="entry name" value="Pept_M16_Zn_BS"/>
</dbReference>
<accession>A0ABQ0C705</accession>
<dbReference type="SUPFAM" id="SSF63411">
    <property type="entry name" value="LuxS/MPP-like metallohydrolase"/>
    <property type="match status" value="2"/>
</dbReference>
<evidence type="ECO:0000256" key="7">
    <source>
        <dbReference type="ARBA" id="ARBA00023049"/>
    </source>
</evidence>
<proteinExistence type="inferred from homology"/>
<dbReference type="PANTHER" id="PTHR43690">
    <property type="entry name" value="NARDILYSIN"/>
    <property type="match status" value="1"/>
</dbReference>
<keyword evidence="3 12" id="KW-0645">Protease</keyword>
<evidence type="ECO:0000256" key="4">
    <source>
        <dbReference type="ARBA" id="ARBA00022723"/>
    </source>
</evidence>
<dbReference type="InterPro" id="IPR050626">
    <property type="entry name" value="Peptidase_M16"/>
</dbReference>
<keyword evidence="5 12" id="KW-0378">Hydrolase</keyword>
<evidence type="ECO:0000256" key="3">
    <source>
        <dbReference type="ARBA" id="ARBA00022670"/>
    </source>
</evidence>
<evidence type="ECO:0000256" key="5">
    <source>
        <dbReference type="ARBA" id="ARBA00022801"/>
    </source>
</evidence>
<dbReference type="Gene3D" id="3.30.830.10">
    <property type="entry name" value="Metalloenzyme, LuxS/M16 peptidase-like"/>
    <property type="match status" value="2"/>
</dbReference>
<name>A0ABQ0C705_9PROT</name>
<gene>
    <name evidence="12" type="ORF">SIID45300_00972</name>
</gene>
<reference evidence="12 13" key="2">
    <citation type="submission" date="2024-09" db="EMBL/GenBank/DDBJ databases">
        <title>Draft genome sequence of Candidatus Magnetaquicoccaceae bacterium FCR-1.</title>
        <authorList>
            <person name="Shimoshige H."/>
            <person name="Shimamura S."/>
            <person name="Taoka A."/>
            <person name="Kobayashi H."/>
            <person name="Maekawa T."/>
        </authorList>
    </citation>
    <scope>NUCLEOTIDE SEQUENCE [LARGE SCALE GENOMIC DNA]</scope>
    <source>
        <strain evidence="12 13">FCR-1</strain>
    </source>
</reference>
<protein>
    <submittedName>
        <fullName evidence="12">Zinc protease</fullName>
        <ecNumber evidence="12">3.4.24.-</ecNumber>
    </submittedName>
</protein>
<comment type="similarity">
    <text evidence="2 8">Belongs to the peptidase M16 family.</text>
</comment>
<keyword evidence="4" id="KW-0479">Metal-binding</keyword>
<evidence type="ECO:0000313" key="12">
    <source>
        <dbReference type="EMBL" id="GAB0056664.1"/>
    </source>
</evidence>
<keyword evidence="6" id="KW-0862">Zinc</keyword>
<evidence type="ECO:0000259" key="10">
    <source>
        <dbReference type="Pfam" id="PF00675"/>
    </source>
</evidence>
<dbReference type="InterPro" id="IPR011765">
    <property type="entry name" value="Pept_M16_N"/>
</dbReference>
<dbReference type="PANTHER" id="PTHR43690:SF17">
    <property type="entry name" value="PROTEIN YHJJ"/>
    <property type="match status" value="1"/>
</dbReference>
<organism evidence="12 13">
    <name type="scientific">Candidatus Magnetaquiglobus chichijimensis</name>
    <dbReference type="NCBI Taxonomy" id="3141448"/>
    <lineage>
        <taxon>Bacteria</taxon>
        <taxon>Pseudomonadati</taxon>
        <taxon>Pseudomonadota</taxon>
        <taxon>Magnetococcia</taxon>
        <taxon>Magnetococcales</taxon>
        <taxon>Candidatus Magnetaquicoccaceae</taxon>
        <taxon>Candidatus Magnetaquiglobus</taxon>
    </lineage>
</organism>
<dbReference type="Proteomes" id="UP001628193">
    <property type="component" value="Unassembled WGS sequence"/>
</dbReference>
<feature type="region of interest" description="Disordered" evidence="9">
    <location>
        <begin position="1"/>
        <end position="22"/>
    </location>
</feature>
<dbReference type="Pfam" id="PF05193">
    <property type="entry name" value="Peptidase_M16_C"/>
    <property type="match status" value="1"/>
</dbReference>
<dbReference type="GO" id="GO:0008233">
    <property type="term" value="F:peptidase activity"/>
    <property type="evidence" value="ECO:0007669"/>
    <property type="project" value="UniProtKB-KW"/>
</dbReference>
<sequence>MTGTPDSPDRMPGPHGARSDSRAGFGSHLLPARIRAVGLLLGIFALLAPLHASALDTREFTLDNGLKGIVVRETKAPVVIVQVWYRVGSADEKPGKTGLSHMLEHMMFQGTESVPPEQFSRIIAREGGEDNASTTTDYTMYYVKLASDRLELALKLEADRMRGLKLSEEEFKSENLVVREERRMRTDADPNQRMLERYRTMVFGDHPYGRPVIGTMQDIEGLTLADLSAWYQTYYAPNNATLVVVGDVDPEATENLVRKHFTPLPAQPEIPKPRLPDPPRRETPARLEVIDKAARLPVWMAAYTVPSLAMTRDSNDAMALDILATVLGGGGTSRLHNRLIREEALAVSASSSYNGQAMSWEQFSLSAMPKAGADLKEIEKAVFAEVERLKKEPVPIRELEKAQNGLIAERVFTMDSIDHIAWVIGRMSLNGLDWRTMFDDYPARVRAVTSADLQRVATRHLQPERLTVGILKP</sequence>
<feature type="domain" description="Peptidase M16 N-terminal" evidence="10">
    <location>
        <begin position="73"/>
        <end position="215"/>
    </location>
</feature>